<evidence type="ECO:0000256" key="1">
    <source>
        <dbReference type="PROSITE-ProRule" id="PRU00339"/>
    </source>
</evidence>
<keyword evidence="1" id="KW-0802">TPR repeat</keyword>
<proteinExistence type="predicted"/>
<accession>A0A813MFG7</accession>
<feature type="repeat" description="TPR" evidence="1">
    <location>
        <begin position="201"/>
        <end position="234"/>
    </location>
</feature>
<dbReference type="InterPro" id="IPR011990">
    <property type="entry name" value="TPR-like_helical_dom_sf"/>
</dbReference>
<evidence type="ECO:0000313" key="3">
    <source>
        <dbReference type="Proteomes" id="UP000663879"/>
    </source>
</evidence>
<dbReference type="AlphaFoldDB" id="A0A813MFG7"/>
<dbReference type="Gene3D" id="1.25.40.10">
    <property type="entry name" value="Tetratricopeptide repeat domain"/>
    <property type="match status" value="5"/>
</dbReference>
<dbReference type="EMBL" id="CAJNOC010000180">
    <property type="protein sequence ID" value="CAF0723587.1"/>
    <property type="molecule type" value="Genomic_DNA"/>
</dbReference>
<dbReference type="PANTHER" id="PTHR45153:SF1">
    <property type="entry name" value="TETRATRICOPEPTIDE REPEAT PROTEIN 16"/>
    <property type="match status" value="1"/>
</dbReference>
<feature type="repeat" description="TPR" evidence="1">
    <location>
        <begin position="436"/>
        <end position="469"/>
    </location>
</feature>
<dbReference type="Proteomes" id="UP000663879">
    <property type="component" value="Unassembled WGS sequence"/>
</dbReference>
<dbReference type="PROSITE" id="PS50005">
    <property type="entry name" value="TPR"/>
    <property type="match status" value="3"/>
</dbReference>
<dbReference type="OrthoDB" id="1926212at2759"/>
<dbReference type="SMART" id="SM00028">
    <property type="entry name" value="TPR"/>
    <property type="match status" value="8"/>
</dbReference>
<dbReference type="SUPFAM" id="SSF48452">
    <property type="entry name" value="TPR-like"/>
    <property type="match status" value="1"/>
</dbReference>
<gene>
    <name evidence="2" type="ORF">OXX778_LOCUS2343</name>
</gene>
<sequence>MDKLDHVEKLLAESNKDSVTLIGDGLTKQHFIELDAFTNAKGKLYEAQVKSSWDDSSKNSALNSEETSIFSTEINEKFIFGVRSRLASIFESGIERSYMTDKPEQIKEDLLNRGFELYRQSLKHFEEEHYEKALLILEKAFTFTSQDVNFYMLKTDCFIQLCDFKSAILTINKLISTLLINFNESNPNYNEIQNNLYDKIAFCYYMIGQTSCDSKLFMEALESFNKASEVRPNNLAFKIKSISCLFSMNRLPEALSLMEKLIDENDSYRNNGALYVLRAKLNLKDNHVSKCFHDLKTSLKIDPNNAEAKVLMTQLQDTAEQLRNGGLILSLNNRTTDALNKMTGAISFNPTKPEYHLQRGILYKRLKDFNSAIDDFLIGLEKMNEYEIKDQVLYSNFQRQILLTYNDFAIQCYEKRFYDDAIVLLNKAIKIEKKEVGFYVNRGDCFYKKNEKNFALLDYEQAFEIDPNDQDIKGRIASIYYELAIQKYDDKEYEEATKNFDKAIDMCPNKCKYYISRARTKYFMDDTQGSQKDICISILLEPTNPEIPNIISRIFVNQDLNEVLLSREMQEAKDFLKKLNIKNPFELNEQASKNMDKHQFIRLNPLQPKIEDVLKEEEENLKIIDQKRQINKMIKETVKINFDPNVPRLKPIQSTFNRKKVDTKNGYNWRKFDVGIS</sequence>
<comment type="caution">
    <text evidence="2">The sequence shown here is derived from an EMBL/GenBank/DDBJ whole genome shotgun (WGS) entry which is preliminary data.</text>
</comment>
<evidence type="ECO:0000313" key="2">
    <source>
        <dbReference type="EMBL" id="CAF0723587.1"/>
    </source>
</evidence>
<dbReference type="Pfam" id="PF13181">
    <property type="entry name" value="TPR_8"/>
    <property type="match status" value="1"/>
</dbReference>
<keyword evidence="3" id="KW-1185">Reference proteome</keyword>
<reference evidence="2" key="1">
    <citation type="submission" date="2021-02" db="EMBL/GenBank/DDBJ databases">
        <authorList>
            <person name="Nowell W R."/>
        </authorList>
    </citation>
    <scope>NUCLEOTIDE SEQUENCE</scope>
    <source>
        <strain evidence="2">Ploen Becks lab</strain>
    </source>
</reference>
<name>A0A813MFG7_9BILA</name>
<organism evidence="2 3">
    <name type="scientific">Brachionus calyciflorus</name>
    <dbReference type="NCBI Taxonomy" id="104777"/>
    <lineage>
        <taxon>Eukaryota</taxon>
        <taxon>Metazoa</taxon>
        <taxon>Spiralia</taxon>
        <taxon>Gnathifera</taxon>
        <taxon>Rotifera</taxon>
        <taxon>Eurotatoria</taxon>
        <taxon>Monogononta</taxon>
        <taxon>Pseudotrocha</taxon>
        <taxon>Ploima</taxon>
        <taxon>Brachionidae</taxon>
        <taxon>Brachionus</taxon>
    </lineage>
</organism>
<protein>
    <submittedName>
        <fullName evidence="2">Uncharacterized protein</fullName>
    </submittedName>
</protein>
<dbReference type="InterPro" id="IPR019734">
    <property type="entry name" value="TPR_rpt"/>
</dbReference>
<dbReference type="PANTHER" id="PTHR45153">
    <property type="entry name" value="TETRATRICOPEPTIDE REPEAT PROTEIN 16"/>
    <property type="match status" value="1"/>
</dbReference>
<feature type="repeat" description="TPR" evidence="1">
    <location>
        <begin position="477"/>
        <end position="510"/>
    </location>
</feature>